<accession>A0A3D9SL25</accession>
<dbReference type="EMBL" id="QTTT01000001">
    <property type="protein sequence ID" value="REE95110.1"/>
    <property type="molecule type" value="Genomic_DNA"/>
</dbReference>
<evidence type="ECO:0000313" key="3">
    <source>
        <dbReference type="Proteomes" id="UP000256661"/>
    </source>
</evidence>
<protein>
    <recommendedName>
        <fullName evidence="1">Cgl0159-like domain-containing protein</fullName>
    </recommendedName>
</protein>
<keyword evidence="3" id="KW-1185">Reference proteome</keyword>
<sequence>MFARRFEELTELRVTRPEAVAEAAARRERRERPVGPGGRLMIVAADHPARGSLGAGDAPLAMADRRELLERLCAALARPGVDGVLGTPDVIDDLLLLDALDGKIVIGSMNRGGLAGASFEIDDRFTAYDAASIAAAGLDGGKMLLRLDDADPATARTLEACAHAVSELAAARRMAMVEPFCSHRAGPGGRVRNLLTPEAMIRAVSIASGLGNTSAYTWLKVPVVPDMERVMAASSLPALLLGGELRVDSALPAWQKALSLPSVRGLVVGRALLYPPDDDVAAAVDAAVELL</sequence>
<dbReference type="RefSeq" id="WP_116020964.1">
    <property type="nucleotide sequence ID" value="NZ_QTTT01000001.1"/>
</dbReference>
<dbReference type="Pfam" id="PF22649">
    <property type="entry name" value="Cgl0159"/>
    <property type="match status" value="1"/>
</dbReference>
<dbReference type="Gene3D" id="3.20.20.70">
    <property type="entry name" value="Aldolase class I"/>
    <property type="match status" value="1"/>
</dbReference>
<evidence type="ECO:0000313" key="2">
    <source>
        <dbReference type="EMBL" id="REE95110.1"/>
    </source>
</evidence>
<evidence type="ECO:0000259" key="1">
    <source>
        <dbReference type="Pfam" id="PF22649"/>
    </source>
</evidence>
<name>A0A3D9SL25_9ACTN</name>
<dbReference type="SUPFAM" id="SSF51569">
    <property type="entry name" value="Aldolase"/>
    <property type="match status" value="1"/>
</dbReference>
<organism evidence="2 3">
    <name type="scientific">Thermomonospora umbrina</name>
    <dbReference type="NCBI Taxonomy" id="111806"/>
    <lineage>
        <taxon>Bacteria</taxon>
        <taxon>Bacillati</taxon>
        <taxon>Actinomycetota</taxon>
        <taxon>Actinomycetes</taxon>
        <taxon>Streptosporangiales</taxon>
        <taxon>Thermomonosporaceae</taxon>
        <taxon>Thermomonospora</taxon>
    </lineage>
</organism>
<dbReference type="AlphaFoldDB" id="A0A3D9SL25"/>
<reference evidence="2 3" key="1">
    <citation type="submission" date="2018-08" db="EMBL/GenBank/DDBJ databases">
        <title>Sequencing the genomes of 1000 actinobacteria strains.</title>
        <authorList>
            <person name="Klenk H.-P."/>
        </authorList>
    </citation>
    <scope>NUCLEOTIDE SEQUENCE [LARGE SCALE GENOMIC DNA]</scope>
    <source>
        <strain evidence="2 3">DSM 43927</strain>
    </source>
</reference>
<dbReference type="OrthoDB" id="3726202at2"/>
<proteinExistence type="predicted"/>
<dbReference type="Proteomes" id="UP000256661">
    <property type="component" value="Unassembled WGS sequence"/>
</dbReference>
<dbReference type="InterPro" id="IPR013785">
    <property type="entry name" value="Aldolase_TIM"/>
</dbReference>
<gene>
    <name evidence="2" type="ORF">DFJ69_0491</name>
</gene>
<dbReference type="InterPro" id="IPR054574">
    <property type="entry name" value="Cgl0159_dom"/>
</dbReference>
<feature type="domain" description="Cgl0159-like" evidence="1">
    <location>
        <begin position="38"/>
        <end position="288"/>
    </location>
</feature>
<comment type="caution">
    <text evidence="2">The sequence shown here is derived from an EMBL/GenBank/DDBJ whole genome shotgun (WGS) entry which is preliminary data.</text>
</comment>